<feature type="domain" description="FAS1" evidence="9">
    <location>
        <begin position="117"/>
        <end position="250"/>
    </location>
</feature>
<dbReference type="InterPro" id="IPR016666">
    <property type="entry name" value="TGFBI/POSTN"/>
</dbReference>
<evidence type="ECO:0000256" key="7">
    <source>
        <dbReference type="ARBA" id="ARBA00022889"/>
    </source>
</evidence>
<dbReference type="PIRSF" id="PIRSF016553">
    <property type="entry name" value="BIGH3_OSF2"/>
    <property type="match status" value="1"/>
</dbReference>
<evidence type="ECO:0000256" key="1">
    <source>
        <dbReference type="ARBA" id="ARBA00004498"/>
    </source>
</evidence>
<reference evidence="11 12" key="1">
    <citation type="submission" date="2019-04" db="EMBL/GenBank/DDBJ databases">
        <authorList>
            <consortium name="Wellcome Sanger Institute Data Sharing"/>
        </authorList>
    </citation>
    <scope>NUCLEOTIDE SEQUENCE [LARGE SCALE GENOMIC DNA]</scope>
</reference>
<dbReference type="Gene3D" id="2.30.180.10">
    <property type="entry name" value="FAS1 domain"/>
    <property type="match status" value="4"/>
</dbReference>
<dbReference type="InterPro" id="IPR011489">
    <property type="entry name" value="EMI_domain"/>
</dbReference>
<keyword evidence="4" id="KW-0272">Extracellular matrix</keyword>
<dbReference type="FunFam" id="2.30.180.10:FF:000002">
    <property type="entry name" value="periostin isoform X1"/>
    <property type="match status" value="1"/>
</dbReference>
<keyword evidence="12" id="KW-1185">Reference proteome</keyword>
<keyword evidence="3" id="KW-0964">Secreted</keyword>
<name>A0A8C9QWD9_SCLFO</name>
<dbReference type="GO" id="GO:0016203">
    <property type="term" value="P:muscle attachment"/>
    <property type="evidence" value="ECO:0007669"/>
    <property type="project" value="Ensembl"/>
</dbReference>
<feature type="domain" description="EMI" evidence="10">
    <location>
        <begin position="60"/>
        <end position="114"/>
    </location>
</feature>
<organism evidence="11 12">
    <name type="scientific">Scleropages formosus</name>
    <name type="common">Asian bonytongue</name>
    <name type="synonym">Osteoglossum formosum</name>
    <dbReference type="NCBI Taxonomy" id="113540"/>
    <lineage>
        <taxon>Eukaryota</taxon>
        <taxon>Metazoa</taxon>
        <taxon>Chordata</taxon>
        <taxon>Craniata</taxon>
        <taxon>Vertebrata</taxon>
        <taxon>Euteleostomi</taxon>
        <taxon>Actinopterygii</taxon>
        <taxon>Neopterygii</taxon>
        <taxon>Teleostei</taxon>
        <taxon>Osteoglossocephala</taxon>
        <taxon>Osteoglossomorpha</taxon>
        <taxon>Osteoglossiformes</taxon>
        <taxon>Osteoglossidae</taxon>
        <taxon>Scleropages</taxon>
    </lineage>
</organism>
<gene>
    <name evidence="11" type="primary">POSTN</name>
    <name evidence="11" type="synonym">postnb</name>
</gene>
<dbReference type="AlphaFoldDB" id="A0A8C9QWD9"/>
<keyword evidence="8" id="KW-1015">Disulfide bond</keyword>
<feature type="domain" description="FAS1" evidence="9">
    <location>
        <begin position="516"/>
        <end position="648"/>
    </location>
</feature>
<evidence type="ECO:0000256" key="6">
    <source>
        <dbReference type="ARBA" id="ARBA00022737"/>
    </source>
</evidence>
<evidence type="ECO:0000256" key="8">
    <source>
        <dbReference type="ARBA" id="ARBA00023157"/>
    </source>
</evidence>
<dbReference type="SUPFAM" id="SSF82153">
    <property type="entry name" value="FAS1 domain"/>
    <property type="match status" value="4"/>
</dbReference>
<evidence type="ECO:0000313" key="11">
    <source>
        <dbReference type="Ensembl" id="ENSSFOP00015001380.2"/>
    </source>
</evidence>
<accession>A0A8C9QWD9</accession>
<dbReference type="GO" id="GO:0050839">
    <property type="term" value="F:cell adhesion molecule binding"/>
    <property type="evidence" value="ECO:0007669"/>
    <property type="project" value="TreeGrafter"/>
</dbReference>
<dbReference type="Pfam" id="PF02469">
    <property type="entry name" value="Fasciclin"/>
    <property type="match status" value="4"/>
</dbReference>
<evidence type="ECO:0000256" key="2">
    <source>
        <dbReference type="ARBA" id="ARBA00022479"/>
    </source>
</evidence>
<dbReference type="Proteomes" id="UP000694397">
    <property type="component" value="Chromosome 10"/>
</dbReference>
<evidence type="ECO:0000259" key="9">
    <source>
        <dbReference type="PROSITE" id="PS50213"/>
    </source>
</evidence>
<evidence type="ECO:0000313" key="12">
    <source>
        <dbReference type="Proteomes" id="UP000694397"/>
    </source>
</evidence>
<dbReference type="FunFam" id="2.30.180.10:FF:000003">
    <property type="entry name" value="periostin isoform X1"/>
    <property type="match status" value="1"/>
</dbReference>
<evidence type="ECO:0000256" key="5">
    <source>
        <dbReference type="ARBA" id="ARBA00022729"/>
    </source>
</evidence>
<evidence type="ECO:0000259" key="10">
    <source>
        <dbReference type="PROSITE" id="PS51041"/>
    </source>
</evidence>
<dbReference type="OrthoDB" id="7700931at2759"/>
<dbReference type="FunFam" id="2.30.180.10:FF:000032">
    <property type="entry name" value="Fasciclin domain-containing protein, putative"/>
    <property type="match status" value="1"/>
</dbReference>
<dbReference type="InterPro" id="IPR036378">
    <property type="entry name" value="FAS1_dom_sf"/>
</dbReference>
<dbReference type="InterPro" id="IPR050904">
    <property type="entry name" value="Adhesion/Biosynth-related"/>
</dbReference>
<evidence type="ECO:0000256" key="4">
    <source>
        <dbReference type="ARBA" id="ARBA00022530"/>
    </source>
</evidence>
<keyword evidence="5" id="KW-0732">Signal</keyword>
<dbReference type="GO" id="GO:0007155">
    <property type="term" value="P:cell adhesion"/>
    <property type="evidence" value="ECO:0007669"/>
    <property type="project" value="UniProtKB-KW"/>
</dbReference>
<reference evidence="11" key="3">
    <citation type="submission" date="2025-09" db="UniProtKB">
        <authorList>
            <consortium name="Ensembl"/>
        </authorList>
    </citation>
    <scope>IDENTIFICATION</scope>
</reference>
<dbReference type="PANTHER" id="PTHR10900">
    <property type="entry name" value="PERIOSTIN-RELATED"/>
    <property type="match status" value="1"/>
</dbReference>
<dbReference type="GO" id="GO:0030198">
    <property type="term" value="P:extracellular matrix organization"/>
    <property type="evidence" value="ECO:0007669"/>
    <property type="project" value="TreeGrafter"/>
</dbReference>
<dbReference type="PROSITE" id="PS51041">
    <property type="entry name" value="EMI"/>
    <property type="match status" value="1"/>
</dbReference>
<evidence type="ECO:0000256" key="3">
    <source>
        <dbReference type="ARBA" id="ARBA00022525"/>
    </source>
</evidence>
<comment type="subcellular location">
    <subcellularLocation>
        <location evidence="1">Secreted</location>
        <location evidence="1">Extracellular space</location>
        <location evidence="1">Extracellular matrix</location>
    </subcellularLocation>
</comment>
<dbReference type="GO" id="GO:0005615">
    <property type="term" value="C:extracellular space"/>
    <property type="evidence" value="ECO:0007669"/>
    <property type="project" value="TreeGrafter"/>
</dbReference>
<dbReference type="SMART" id="SM00554">
    <property type="entry name" value="FAS1"/>
    <property type="match status" value="4"/>
</dbReference>
<dbReference type="FunFam" id="2.30.180.10:FF:000001">
    <property type="entry name" value="periostin isoform X1"/>
    <property type="match status" value="1"/>
</dbReference>
<reference evidence="11" key="2">
    <citation type="submission" date="2025-08" db="UniProtKB">
        <authorList>
            <consortium name="Ensembl"/>
        </authorList>
    </citation>
    <scope>IDENTIFICATION</scope>
</reference>
<dbReference type="InterPro" id="IPR000782">
    <property type="entry name" value="FAS1_domain"/>
</dbReference>
<keyword evidence="6" id="KW-0677">Repeat</keyword>
<proteinExistence type="predicted"/>
<dbReference type="Ensembl" id="ENSSFOT00015001414.2">
    <property type="protein sequence ID" value="ENSSFOP00015001380.2"/>
    <property type="gene ID" value="ENSSFOG00015000922.2"/>
</dbReference>
<dbReference type="PROSITE" id="PS50213">
    <property type="entry name" value="FAS1"/>
    <property type="match status" value="4"/>
</dbReference>
<dbReference type="GO" id="GO:0031012">
    <property type="term" value="C:extracellular matrix"/>
    <property type="evidence" value="ECO:0007669"/>
    <property type="project" value="TreeGrafter"/>
</dbReference>
<feature type="domain" description="FAS1" evidence="9">
    <location>
        <begin position="388"/>
        <end position="512"/>
    </location>
</feature>
<sequence>MSIMTLKNVDSLLWTEEGRRMKLVFAVAFALFALSALDRVDSSAYDKIVTHSRIRARDQGPNVCALQQVEGTKKKYFSTCRNWYHGKICGKKAVVMYECCPGYTKLEGTRGCPAVAPIDHVYGTLGLVGTTTTQKYSETAKLREEIEGPGSYTMFAPSNDAWELLNPTERSSLVNNVNLELYNALHYHMTDSRLLTKDLKDGMMIPSMYLDLDFFINHYPNGVVTVNCARIIHANQVATNGVVHVIDRVIKAVGRTIQDIVENDSELSSLSSIAMDAGLLEKLSERGHFTLFAPTNRAFDKLDREVLRRLKGNKDALRALLNFHLLDSMLCAEAIMVGASYETLEGHNIEIGCDGESLTVNGVKMVLKKDIVATNGVVHLIDEVLIPDSAKQVMELVGPSQAMFADMISELGLSAQMRSNVEYTLLAPFNTVFTQEVLSMEQDELMIMLQNHILKSKVVLSQLYDGQRLETLGGKTLRVFLYRTAVCIENSCLVRGSKEGINGALHLMRTFIKPAVKNMFQILKSSGRFKIFLSLMEAAGLTDILRQEGSYTLFAPTDDAFVGLSQQDIATLKSDADALKTFLLYHFSKGIFIGGGLETGVTNLLSSLQGNYLKVLLINNTISVNSMQLPETDMMATNGVVHFVKTFLYPGDVPVGNQELLSLLQRIIKNIQIKYVPGYRYKEIPVTFIKRVVTRVPDMRRRQRAATGGGSSRPLPVTRVIQGPTTKITRVIGRGSQQ</sequence>
<feature type="domain" description="FAS1" evidence="9">
    <location>
        <begin position="254"/>
        <end position="385"/>
    </location>
</feature>
<protein>
    <submittedName>
        <fullName evidence="11">Periostin, osteoblast specific factor b</fullName>
    </submittedName>
</protein>
<dbReference type="PANTHER" id="PTHR10900:SF12">
    <property type="entry name" value="PERIOSTIN"/>
    <property type="match status" value="1"/>
</dbReference>
<keyword evidence="2" id="KW-0301">Gamma-carboxyglutamic acid</keyword>
<keyword evidence="7" id="KW-0130">Cell adhesion</keyword>
<dbReference type="GeneTree" id="ENSGT00530000063860"/>